<dbReference type="HOGENOM" id="CLU_2428198_0_0_1"/>
<keyword evidence="1" id="KW-0812">Transmembrane</keyword>
<evidence type="ECO:0000256" key="1">
    <source>
        <dbReference type="SAM" id="Phobius"/>
    </source>
</evidence>
<keyword evidence="3" id="KW-1185">Reference proteome</keyword>
<dbReference type="OrthoDB" id="2375978at2759"/>
<feature type="transmembrane region" description="Helical" evidence="1">
    <location>
        <begin position="15"/>
        <end position="43"/>
    </location>
</feature>
<reference evidence="2 3" key="1">
    <citation type="submission" date="2014-02" db="EMBL/GenBank/DDBJ databases">
        <title>Single nucleus genome sequencing reveals high similarity among nuclei of an endomycorrhizal fungus.</title>
        <authorList>
            <person name="Lin K."/>
            <person name="Geurts R."/>
            <person name="Zhang Z."/>
            <person name="Limpens E."/>
            <person name="Saunders D.G."/>
            <person name="Mu D."/>
            <person name="Pang E."/>
            <person name="Cao H."/>
            <person name="Cha H."/>
            <person name="Lin T."/>
            <person name="Zhou Q."/>
            <person name="Shang Y."/>
            <person name="Li Y."/>
            <person name="Ivanov S."/>
            <person name="Sharma T."/>
            <person name="Velzen R.V."/>
            <person name="Ruijter N.D."/>
            <person name="Aanen D.K."/>
            <person name="Win J."/>
            <person name="Kamoun S."/>
            <person name="Bisseling T."/>
            <person name="Huang S."/>
        </authorList>
    </citation>
    <scope>NUCLEOTIDE SEQUENCE [LARGE SCALE GENOMIC DNA]</scope>
    <source>
        <strain evidence="3">DAOM197198w</strain>
    </source>
</reference>
<dbReference type="Proteomes" id="UP000022910">
    <property type="component" value="Unassembled WGS sequence"/>
</dbReference>
<gene>
    <name evidence="2" type="ORF">RirG_182460</name>
</gene>
<comment type="caution">
    <text evidence="2">The sequence shown here is derived from an EMBL/GenBank/DDBJ whole genome shotgun (WGS) entry which is preliminary data.</text>
</comment>
<proteinExistence type="predicted"/>
<evidence type="ECO:0000313" key="3">
    <source>
        <dbReference type="Proteomes" id="UP000022910"/>
    </source>
</evidence>
<accession>A0A015LZW1</accession>
<keyword evidence="1" id="KW-1133">Transmembrane helix</keyword>
<keyword evidence="1" id="KW-0472">Membrane</keyword>
<dbReference type="AlphaFoldDB" id="A0A015LZW1"/>
<dbReference type="EMBL" id="JEMT01026021">
    <property type="protein sequence ID" value="EXX60163.1"/>
    <property type="molecule type" value="Genomic_DNA"/>
</dbReference>
<organism evidence="2 3">
    <name type="scientific">Rhizophagus irregularis (strain DAOM 197198w)</name>
    <name type="common">Glomus intraradices</name>
    <dbReference type="NCBI Taxonomy" id="1432141"/>
    <lineage>
        <taxon>Eukaryota</taxon>
        <taxon>Fungi</taxon>
        <taxon>Fungi incertae sedis</taxon>
        <taxon>Mucoromycota</taxon>
        <taxon>Glomeromycotina</taxon>
        <taxon>Glomeromycetes</taxon>
        <taxon>Glomerales</taxon>
        <taxon>Glomeraceae</taxon>
        <taxon>Rhizophagus</taxon>
    </lineage>
</organism>
<protein>
    <submittedName>
        <fullName evidence="2">Uncharacterized protein</fullName>
    </submittedName>
</protein>
<name>A0A015LZW1_RHIIW</name>
<evidence type="ECO:0000313" key="2">
    <source>
        <dbReference type="EMBL" id="EXX60163.1"/>
    </source>
</evidence>
<sequence length="91" mass="10501">MMLQEFLKDYKDSPIAHAIVAGAIAFIIAFTLDMFFSSLVPLIKDYLRRAKPVPTPEKISPTKVPYYKRSSRKVAYDNGNRGKRYNYIKEP</sequence>